<dbReference type="Pfam" id="PF03907">
    <property type="entry name" value="Spo7"/>
    <property type="match status" value="1"/>
</dbReference>
<reference evidence="3 4" key="1">
    <citation type="submission" date="2024-07" db="EMBL/GenBank/DDBJ databases">
        <title>Draft sequence of the Neodothiora populina.</title>
        <authorList>
            <person name="Drown D.D."/>
            <person name="Schuette U.S."/>
            <person name="Buechlein A.B."/>
            <person name="Rusch D.R."/>
            <person name="Winton L.W."/>
            <person name="Adams G.A."/>
        </authorList>
    </citation>
    <scope>NUCLEOTIDE SEQUENCE [LARGE SCALE GENOMIC DNA]</scope>
    <source>
        <strain evidence="3 4">CPC 39397</strain>
    </source>
</reference>
<dbReference type="Proteomes" id="UP001562354">
    <property type="component" value="Unassembled WGS sequence"/>
</dbReference>
<evidence type="ECO:0000313" key="3">
    <source>
        <dbReference type="EMBL" id="KAL1305598.1"/>
    </source>
</evidence>
<accession>A0ABR3PHH2</accession>
<protein>
    <recommendedName>
        <fullName evidence="5">Spo7-like protein</fullName>
    </recommendedName>
</protein>
<dbReference type="RefSeq" id="XP_069201871.1">
    <property type="nucleotide sequence ID" value="XM_069347267.1"/>
</dbReference>
<dbReference type="GeneID" id="95980900"/>
<name>A0ABR3PHH2_9PEZI</name>
<dbReference type="PANTHER" id="PTHR28249">
    <property type="entry name" value="SPORULATION-SPECIFIC PROTEIN SPO7"/>
    <property type="match status" value="1"/>
</dbReference>
<evidence type="ECO:0000256" key="2">
    <source>
        <dbReference type="SAM" id="Phobius"/>
    </source>
</evidence>
<gene>
    <name evidence="3" type="ORF">AAFC00_007201</name>
</gene>
<comment type="caution">
    <text evidence="3">The sequence shown here is derived from an EMBL/GenBank/DDBJ whole genome shotgun (WGS) entry which is preliminary data.</text>
</comment>
<evidence type="ECO:0000313" key="4">
    <source>
        <dbReference type="Proteomes" id="UP001562354"/>
    </source>
</evidence>
<keyword evidence="2" id="KW-1133">Transmembrane helix</keyword>
<dbReference type="InterPro" id="IPR005605">
    <property type="entry name" value="Spo7"/>
</dbReference>
<feature type="region of interest" description="Disordered" evidence="1">
    <location>
        <begin position="1"/>
        <end position="28"/>
    </location>
</feature>
<keyword evidence="2" id="KW-0472">Membrane</keyword>
<dbReference type="PANTHER" id="PTHR28249:SF1">
    <property type="entry name" value="SPORULATION-SPECIFIC PROTEIN SPO7"/>
    <property type="match status" value="1"/>
</dbReference>
<feature type="region of interest" description="Disordered" evidence="1">
    <location>
        <begin position="323"/>
        <end position="381"/>
    </location>
</feature>
<evidence type="ECO:0000256" key="1">
    <source>
        <dbReference type="SAM" id="MobiDB-lite"/>
    </source>
</evidence>
<keyword evidence="4" id="KW-1185">Reference proteome</keyword>
<feature type="compositionally biased region" description="Polar residues" evidence="1">
    <location>
        <begin position="351"/>
        <end position="365"/>
    </location>
</feature>
<keyword evidence="2" id="KW-0812">Transmembrane</keyword>
<sequence length="381" mass="43503">MSVNRPASQIDRIVKGAPPPNVSADQVAQSARRYSSASASSTTSSIPPHSVALPAPTSVHDPLSNLPSSPECIYQNLLILEASLRAQYLSLRARLRLYLVLMTALAAWLITFTYLLFLRPREDGKGAGGSPYWVVDMAERLGWVGGVVTAGLVWGTGMWDRGVRWPRRWVAITNRGLRGFNLKLVIIRKSWWHELFAYLLFNDLLSGKVRGMNFELVPKDIERSHANNEKDLSRLWERSRRELWVEEDIAPGGDAVKLLLLPKPFSPDFREDWDTHRATYWEKENERRAHLRSIVKQRKRQLARQEGGLLWWTGWRGWQKTFHSTSPPDLEKPAAPHSSHGRKHRRESIYRENSGSQPNSRSSTPDPRKKMRKGTITLPPL</sequence>
<dbReference type="EMBL" id="JBFMKM010000006">
    <property type="protein sequence ID" value="KAL1305598.1"/>
    <property type="molecule type" value="Genomic_DNA"/>
</dbReference>
<evidence type="ECO:0008006" key="5">
    <source>
        <dbReference type="Google" id="ProtNLM"/>
    </source>
</evidence>
<proteinExistence type="predicted"/>
<feature type="transmembrane region" description="Helical" evidence="2">
    <location>
        <begin position="141"/>
        <end position="159"/>
    </location>
</feature>
<feature type="transmembrane region" description="Helical" evidence="2">
    <location>
        <begin position="95"/>
        <end position="117"/>
    </location>
</feature>
<organism evidence="3 4">
    <name type="scientific">Neodothiora populina</name>
    <dbReference type="NCBI Taxonomy" id="2781224"/>
    <lineage>
        <taxon>Eukaryota</taxon>
        <taxon>Fungi</taxon>
        <taxon>Dikarya</taxon>
        <taxon>Ascomycota</taxon>
        <taxon>Pezizomycotina</taxon>
        <taxon>Dothideomycetes</taxon>
        <taxon>Dothideomycetidae</taxon>
        <taxon>Dothideales</taxon>
        <taxon>Dothioraceae</taxon>
        <taxon>Neodothiora</taxon>
    </lineage>
</organism>